<reference evidence="1" key="1">
    <citation type="journal article" date="2014" name="Int. J. Syst. Evol. Microbiol.">
        <title>Complete genome of a new Firmicutes species belonging to the dominant human colonic microbiota ('Ruminococcus bicirculans') reveals two chromosomes and a selective capacity to utilize plant glucans.</title>
        <authorList>
            <consortium name="NISC Comparative Sequencing Program"/>
            <person name="Wegmann U."/>
            <person name="Louis P."/>
            <person name="Goesmann A."/>
            <person name="Henrissat B."/>
            <person name="Duncan S.H."/>
            <person name="Flint H.J."/>
        </authorList>
    </citation>
    <scope>NUCLEOTIDE SEQUENCE</scope>
    <source>
        <strain evidence="1">JCM 10664</strain>
    </source>
</reference>
<dbReference type="EMBL" id="BAAAHC010000015">
    <property type="protein sequence ID" value="GAA0532983.1"/>
    <property type="molecule type" value="Genomic_DNA"/>
</dbReference>
<sequence>MIAALIAVAALGVGGVALWAMVSYAPARHAGGGEGAVTVAYLVARVEAETSGGRHRLREPRTMQLRGDLTDDEETRILPLVESGIPVDNSEAMSRHPGLLRRILAKLETL</sequence>
<protein>
    <submittedName>
        <fullName evidence="2">Uncharacterized protein</fullName>
    </submittedName>
</protein>
<accession>A0A917JR09</accession>
<keyword evidence="4" id="KW-1185">Reference proteome</keyword>
<proteinExistence type="predicted"/>
<organism evidence="2 3">
    <name type="scientific">Saccharopolyspora thermophila</name>
    <dbReference type="NCBI Taxonomy" id="89367"/>
    <lineage>
        <taxon>Bacteria</taxon>
        <taxon>Bacillati</taxon>
        <taxon>Actinomycetota</taxon>
        <taxon>Actinomycetes</taxon>
        <taxon>Pseudonocardiales</taxon>
        <taxon>Pseudonocardiaceae</taxon>
        <taxon>Saccharopolyspora</taxon>
    </lineage>
</organism>
<dbReference type="AlphaFoldDB" id="A0A917JR09"/>
<comment type="caution">
    <text evidence="2">The sequence shown here is derived from an EMBL/GenBank/DDBJ whole genome shotgun (WGS) entry which is preliminary data.</text>
</comment>
<evidence type="ECO:0000313" key="2">
    <source>
        <dbReference type="EMBL" id="GGI80871.1"/>
    </source>
</evidence>
<gene>
    <name evidence="1" type="ORF">GCM10009545_39410</name>
    <name evidence="2" type="ORF">GCM10011581_17790</name>
</gene>
<dbReference type="EMBL" id="BMMT01000004">
    <property type="protein sequence ID" value="GGI80871.1"/>
    <property type="molecule type" value="Genomic_DNA"/>
</dbReference>
<reference evidence="2" key="4">
    <citation type="submission" date="2020-09" db="EMBL/GenBank/DDBJ databases">
        <authorList>
            <person name="Sun Q."/>
            <person name="Zhou Y."/>
        </authorList>
    </citation>
    <scope>NUCLEOTIDE SEQUENCE</scope>
    <source>
        <strain evidence="2">CGMCC 4.7206</strain>
    </source>
</reference>
<reference evidence="2 3" key="2">
    <citation type="journal article" date="2014" name="Int. J. Syst. Evol. Microbiol.">
        <title>Complete genome sequence of Corynebacterium casei LMG S-19264T (=DSM 44701T), isolated from a smear-ripened cheese.</title>
        <authorList>
            <consortium name="US DOE Joint Genome Institute (JGI-PGF)"/>
            <person name="Walter F."/>
            <person name="Albersmeier A."/>
            <person name="Kalinowski J."/>
            <person name="Ruckert C."/>
        </authorList>
    </citation>
    <scope>NUCLEOTIDE SEQUENCE [LARGE SCALE GENOMIC DNA]</scope>
    <source>
        <strain evidence="2 3">CGMCC 4.7206</strain>
    </source>
</reference>
<reference evidence="4" key="3">
    <citation type="journal article" date="2019" name="Int. J. Syst. Evol. Microbiol.">
        <title>The Global Catalogue of Microorganisms (GCM) 10K type strain sequencing project: providing services to taxonomists for standard genome sequencing and annotation.</title>
        <authorList>
            <consortium name="The Broad Institute Genomics Platform"/>
            <consortium name="The Broad Institute Genome Sequencing Center for Infectious Disease"/>
            <person name="Wu L."/>
            <person name="Ma J."/>
        </authorList>
    </citation>
    <scope>NUCLEOTIDE SEQUENCE [LARGE SCALE GENOMIC DNA]</scope>
    <source>
        <strain evidence="4">JCM 10664</strain>
    </source>
</reference>
<evidence type="ECO:0000313" key="4">
    <source>
        <dbReference type="Proteomes" id="UP001500220"/>
    </source>
</evidence>
<dbReference type="Proteomes" id="UP000597989">
    <property type="component" value="Unassembled WGS sequence"/>
</dbReference>
<name>A0A917JR09_9PSEU</name>
<dbReference type="Proteomes" id="UP001500220">
    <property type="component" value="Unassembled WGS sequence"/>
</dbReference>
<reference evidence="1" key="5">
    <citation type="submission" date="2023-12" db="EMBL/GenBank/DDBJ databases">
        <authorList>
            <person name="Sun Q."/>
            <person name="Inoue M."/>
        </authorList>
    </citation>
    <scope>NUCLEOTIDE SEQUENCE</scope>
    <source>
        <strain evidence="1">JCM 10664</strain>
    </source>
</reference>
<evidence type="ECO:0000313" key="3">
    <source>
        <dbReference type="Proteomes" id="UP000597989"/>
    </source>
</evidence>
<dbReference type="RefSeq" id="WP_188986801.1">
    <property type="nucleotide sequence ID" value="NZ_BAAAHC010000015.1"/>
</dbReference>
<evidence type="ECO:0000313" key="1">
    <source>
        <dbReference type="EMBL" id="GAA0532983.1"/>
    </source>
</evidence>